<dbReference type="AlphaFoldDB" id="A0A1V0M465"/>
<dbReference type="Gene3D" id="3.40.1360.10">
    <property type="match status" value="1"/>
</dbReference>
<sequence length="376" mass="42657">MSKNRELREKLESLDFEQFLQIEGVTFRRTTGKSGRELNIRECPTCGNHDWKVYFNPKTNVGVCFAGSHPPDEQFNTYRFLKEYSGLSGRSLSDYIDSQLLEQGWQPNKKEVHIESKVELKQEVQLPMHYMLPLPDGRLPTYLEQRNISAELVKYFDLRFIVNASHVYREYSGRIATQDFSMRVLIPIYDLIGELSTFQGRDVTGEADKKYLFPSTLPASGRFLYNGHNAIGKSTVILLEGVFDVFATKRAIFKEESLRDLVEPVGTFGMHLSGNISENGQDQLGSFLTLKAAGLKSVIFLWDSEKQAIKNTVKAAKKLQSIGLNVKIAAFEREGQDAGESTDEEIINAFYRSKPFSPKLSIELMVRGHKAISCIK</sequence>
<dbReference type="EMBL" id="NJAI01000009">
    <property type="protein sequence ID" value="PHM52375.1"/>
    <property type="molecule type" value="Genomic_DNA"/>
</dbReference>
<evidence type="ECO:0000313" key="2">
    <source>
        <dbReference type="EMBL" id="PHM52375.1"/>
    </source>
</evidence>
<keyword evidence="1" id="KW-0614">Plasmid</keyword>
<evidence type="ECO:0000313" key="1">
    <source>
        <dbReference type="EMBL" id="ARD69661.1"/>
    </source>
</evidence>
<gene>
    <name evidence="2" type="ORF">Xhom_04453</name>
</gene>
<protein>
    <submittedName>
        <fullName evidence="1">DNA primase</fullName>
    </submittedName>
</protein>
<proteinExistence type="predicted"/>
<organism evidence="1">
    <name type="scientific">Xenorhabdus hominickii</name>
    <dbReference type="NCBI Taxonomy" id="351679"/>
    <lineage>
        <taxon>Bacteria</taxon>
        <taxon>Pseudomonadati</taxon>
        <taxon>Pseudomonadota</taxon>
        <taxon>Gammaproteobacteria</taxon>
        <taxon>Enterobacterales</taxon>
        <taxon>Morganellaceae</taxon>
        <taxon>Xenorhabdus</taxon>
    </lineage>
</organism>
<reference evidence="1" key="1">
    <citation type="journal article" date="2017" name="J. Invertebr. Pathol.">
        <title>Identification and bacterial characteristics of Xenorhabdus hominickii ANU101 from an entomopathogenic nematode, Steinernema monticolum.</title>
        <authorList>
            <person name="Park Y."/>
            <person name="Kang S."/>
            <person name="Sadekuzzaman M."/>
            <person name="Kim H."/>
            <person name="Jung J.K."/>
            <person name="Kim Y."/>
        </authorList>
    </citation>
    <scope>NUCLEOTIDE SEQUENCE</scope>
    <source>
        <strain evidence="1">ANU101</strain>
        <plasmid evidence="1">unnamed1</plasmid>
    </source>
</reference>
<dbReference type="SUPFAM" id="SSF56731">
    <property type="entry name" value="DNA primase core"/>
    <property type="match status" value="1"/>
</dbReference>
<dbReference type="Proteomes" id="UP000225433">
    <property type="component" value="Unassembled WGS sequence"/>
</dbReference>
<accession>A0A1V0M465</accession>
<reference evidence="2 3" key="2">
    <citation type="journal article" date="2017" name="Nat. Microbiol.">
        <title>Natural product diversity associated with the nematode symbionts Photorhabdus and Xenorhabdus.</title>
        <authorList>
            <person name="Tobias N.J."/>
            <person name="Wolff H."/>
            <person name="Djahanschiri B."/>
            <person name="Grundmann F."/>
            <person name="Kronenwerth M."/>
            <person name="Shi Y.M."/>
            <person name="Simonyi S."/>
            <person name="Grun P."/>
            <person name="Shapiro-Ilan D."/>
            <person name="Pidot S.J."/>
            <person name="Stinear T.P."/>
            <person name="Ebersberger I."/>
            <person name="Bode H.B."/>
        </authorList>
    </citation>
    <scope>NUCLEOTIDE SEQUENCE [LARGE SCALE GENOMIC DNA]</scope>
    <source>
        <strain evidence="2 3">DSM 17903</strain>
    </source>
</reference>
<dbReference type="EMBL" id="KX517798">
    <property type="protein sequence ID" value="ARD69661.1"/>
    <property type="molecule type" value="Genomic_DNA"/>
</dbReference>
<dbReference type="RefSeq" id="WP_099139887.1">
    <property type="nucleotide sequence ID" value="NZ_CAWNQJ010000123.1"/>
</dbReference>
<name>A0A1V0M465_XENHO</name>
<evidence type="ECO:0000313" key="3">
    <source>
        <dbReference type="Proteomes" id="UP000225433"/>
    </source>
</evidence>
<geneLocation type="plasmid" evidence="1">
    <name>unnamed1</name>
</geneLocation>